<keyword evidence="2" id="KW-1185">Reference proteome</keyword>
<evidence type="ECO:0000313" key="2">
    <source>
        <dbReference type="Proteomes" id="UP000293296"/>
    </source>
</evidence>
<dbReference type="RefSeq" id="WP_129351662.1">
    <property type="nucleotide sequence ID" value="NZ_CP026538.1"/>
</dbReference>
<organism evidence="1 2">
    <name type="scientific">Solidesulfovibrio carbinolicus</name>
    <dbReference type="NCBI Taxonomy" id="296842"/>
    <lineage>
        <taxon>Bacteria</taxon>
        <taxon>Pseudomonadati</taxon>
        <taxon>Thermodesulfobacteriota</taxon>
        <taxon>Desulfovibrionia</taxon>
        <taxon>Desulfovibrionales</taxon>
        <taxon>Desulfovibrionaceae</taxon>
        <taxon>Solidesulfovibrio</taxon>
    </lineage>
</organism>
<gene>
    <name evidence="1" type="ORF">C3Y92_08450</name>
</gene>
<dbReference type="KEGG" id="dcb:C3Y92_08450"/>
<name>A0A4P6HPZ2_9BACT</name>
<dbReference type="Proteomes" id="UP000293296">
    <property type="component" value="Chromosome"/>
</dbReference>
<accession>A0A4P6HPZ2</accession>
<reference evidence="1 2" key="1">
    <citation type="submission" date="2018-02" db="EMBL/GenBank/DDBJ databases">
        <title>Genome sequence of Desulfovibrio carbinolicus DSM 3852.</title>
        <authorList>
            <person name="Wilbanks E."/>
            <person name="Skennerton C.T."/>
            <person name="Orphan V.J."/>
        </authorList>
    </citation>
    <scope>NUCLEOTIDE SEQUENCE [LARGE SCALE GENOMIC DNA]</scope>
    <source>
        <strain evidence="1 2">DSM 3852</strain>
    </source>
</reference>
<dbReference type="EMBL" id="CP026538">
    <property type="protein sequence ID" value="QAZ67258.1"/>
    <property type="molecule type" value="Genomic_DNA"/>
</dbReference>
<protein>
    <recommendedName>
        <fullName evidence="3">PD-(D/E)XK endonuclease-like domain-containing protein</fullName>
    </recommendedName>
</protein>
<dbReference type="OrthoDB" id="5391691at2"/>
<sequence length="427" mass="46868">MTGKLMKSTSIHDQASVLLALLASGLKRHGELSSDKRLGDRSRYVGLSDVGRAMDCLRATVADKLLRPAQPSLPASPCIDAFSDNTLTMLRRHLTLQRGHCFEELVGHALDAQALLVLRQLEIELLHQDTPIRAHLDFVLVSATPVPTVRILECKSARRLPDALYTSHETQVYGQVGLLHAAWNTKAFTLRDATGQVLASRVTFPELCQTCLGVSLPRSPDAVDLQAWVLCLSMTDGKAFGPYMPHPAMLRLCLKTASDLWERLQACRKGQIGLDALPTASGCHALCGYCSWNADCPKFQGENQPDWEDDLQTLVALRTQKQTLEMTIQEKEAAIRTACRLAQPQDAWIQAGGYRCRITRQSGRRSLDKDRLRQELVALTGSATMTEALLSRCETRGQPSARLQVQAIHARPEAAGLPAASSFANAS</sequence>
<evidence type="ECO:0000313" key="1">
    <source>
        <dbReference type="EMBL" id="QAZ67258.1"/>
    </source>
</evidence>
<dbReference type="AlphaFoldDB" id="A0A4P6HPZ2"/>
<evidence type="ECO:0008006" key="3">
    <source>
        <dbReference type="Google" id="ProtNLM"/>
    </source>
</evidence>
<proteinExistence type="predicted"/>